<protein>
    <submittedName>
        <fullName evidence="2">Uncharacterized protein</fullName>
    </submittedName>
</protein>
<accession>A0A136IR12</accession>
<gene>
    <name evidence="2" type="ORF">Micbo1qcDRAFT_179387</name>
</gene>
<organism evidence="2 3">
    <name type="scientific">Microdochium bolleyi</name>
    <dbReference type="NCBI Taxonomy" id="196109"/>
    <lineage>
        <taxon>Eukaryota</taxon>
        <taxon>Fungi</taxon>
        <taxon>Dikarya</taxon>
        <taxon>Ascomycota</taxon>
        <taxon>Pezizomycotina</taxon>
        <taxon>Sordariomycetes</taxon>
        <taxon>Xylariomycetidae</taxon>
        <taxon>Xylariales</taxon>
        <taxon>Microdochiaceae</taxon>
        <taxon>Microdochium</taxon>
    </lineage>
</organism>
<dbReference type="Proteomes" id="UP000070501">
    <property type="component" value="Unassembled WGS sequence"/>
</dbReference>
<dbReference type="EMBL" id="KQ964264">
    <property type="protein sequence ID" value="KXJ87139.1"/>
    <property type="molecule type" value="Genomic_DNA"/>
</dbReference>
<reference evidence="3" key="1">
    <citation type="submission" date="2016-02" db="EMBL/GenBank/DDBJ databases">
        <title>Draft genome sequence of Microdochium bolleyi, a fungal endophyte of beachgrass.</title>
        <authorList>
            <consortium name="DOE Joint Genome Institute"/>
            <person name="David A.S."/>
            <person name="May G."/>
            <person name="Haridas S."/>
            <person name="Lim J."/>
            <person name="Wang M."/>
            <person name="Labutti K."/>
            <person name="Lipzen A."/>
            <person name="Barry K."/>
            <person name="Grigoriev I.V."/>
        </authorList>
    </citation>
    <scope>NUCLEOTIDE SEQUENCE [LARGE SCALE GENOMIC DNA]</scope>
    <source>
        <strain evidence="3">J235TASD1</strain>
    </source>
</reference>
<feature type="region of interest" description="Disordered" evidence="1">
    <location>
        <begin position="43"/>
        <end position="72"/>
    </location>
</feature>
<evidence type="ECO:0000313" key="2">
    <source>
        <dbReference type="EMBL" id="KXJ87139.1"/>
    </source>
</evidence>
<dbReference type="AlphaFoldDB" id="A0A136IR12"/>
<feature type="compositionally biased region" description="Gly residues" evidence="1">
    <location>
        <begin position="57"/>
        <end position="67"/>
    </location>
</feature>
<name>A0A136IR12_9PEZI</name>
<proteinExistence type="predicted"/>
<dbReference type="OrthoDB" id="5344006at2759"/>
<evidence type="ECO:0000313" key="3">
    <source>
        <dbReference type="Proteomes" id="UP000070501"/>
    </source>
</evidence>
<evidence type="ECO:0000256" key="1">
    <source>
        <dbReference type="SAM" id="MobiDB-lite"/>
    </source>
</evidence>
<keyword evidence="3" id="KW-1185">Reference proteome</keyword>
<sequence length="1029" mass="111529">MERTNIPPVPADFACPPLVPTRKQLPVTLLRMHSAIDNMPMIEAPPDSQGWPDLGHDGGGGGGGGSGPYQNPIPSLDPSALSTMVPHPEDSYFTPLVENEMPGLPALELPAIAPDDPTQAWTRPPADGFPLSEVVAATALRFSPNPEYLEMARRQIMTGQDGLNFIDEHGYIIELADGQPTSRGEATYFTAVAATAIALGNYNADAWEAINANTVLAGLLGTLRNKSWGNMDNDGVEHPIRHPDWLEYDGAGTLLRRRPLNRDSFGQIVAAGYYAFHGPNSSEDVRSLAKGLIARWVEYLPLRGYRTHSNYIKDFDEFETDGDNFKHLFATAQGGTISALGKDTFQLLAHELVALRRCADSMDIDTSAILPLFESAWVALKELGGSAANLIAKQVGKGMAHVLDSFDGEVSASWEVIPGWSRSKIKVKAKLGIPRHLKAFILDYVDKAAREYIKFSLGSPEAAFLGQDEFVRNLVLAIVGFLPGSLQAIPLYDIFYDALVQVIPVADVNLFEDTTALTAAVLLAGATASDSSLAGFLFWNIAVAFDAQPALINYVKPPALAYLELIKNAGNPNGMWAWLCGDDDIVIDQLNTFEAHKDGWTQYAYASSGYNNWVTSKLVGAGGDEGHYSSRIDYLALHGFFEKGRPVPPRLRLKSLWEAVENLIAGLLAEAQAALDSTGEFVETLRDVSGALVLKTINVQGTIMYETFDALGQTAQFVANVDGTIRQTLWSLHDRVYYVHAVFARSVGDFIPVAESLIEFHLATDEAVCRVWQWADGNVLQHFTKWELRVAEGTLEFGKRLADQLRQADGRLVQRVYSLTGDVLLSFTVWGASTRLGKALWQDCLEIWVRDPAGVLSKWGYETGKILTGFSKWIRSSPEGVAEAVDMVQKVTRSPSAALDVVTFGIGGSLLDSRKWTTSSDVAGAVVAAAKDISLVLARDAASSALEEWIFDGGGVVRQYRKWATSLPNGAAEAVAQILEIVTLSGGAGFEINWFKDGVSVAAKVVDVLGKPIKDAIQGIANAIGGLFG</sequence>
<dbReference type="InParanoid" id="A0A136IR12"/>